<name>A0A1V6SBE1_9EURO</name>
<evidence type="ECO:0000256" key="1">
    <source>
        <dbReference type="SAM" id="MobiDB-lite"/>
    </source>
</evidence>
<dbReference type="EMBL" id="MLQL01000077">
    <property type="protein sequence ID" value="OQE11208.1"/>
    <property type="molecule type" value="Genomic_DNA"/>
</dbReference>
<evidence type="ECO:0000313" key="3">
    <source>
        <dbReference type="Proteomes" id="UP000191342"/>
    </source>
</evidence>
<dbReference type="AlphaFoldDB" id="A0A1V6SBE1"/>
<reference evidence="3" key="1">
    <citation type="journal article" date="2017" name="Nat. Microbiol.">
        <title>Global analysis of biosynthetic gene clusters reveals vast potential of secondary metabolite production in Penicillium species.</title>
        <authorList>
            <person name="Nielsen J.C."/>
            <person name="Grijseels S."/>
            <person name="Prigent S."/>
            <person name="Ji B."/>
            <person name="Dainat J."/>
            <person name="Nielsen K.F."/>
            <person name="Frisvad J.C."/>
            <person name="Workman M."/>
            <person name="Nielsen J."/>
        </authorList>
    </citation>
    <scope>NUCLEOTIDE SEQUENCE [LARGE SCALE GENOMIC DNA]</scope>
    <source>
        <strain evidence="3">IBT 14082</strain>
    </source>
</reference>
<dbReference type="STRING" id="254877.A0A1V6SBE1"/>
<dbReference type="OrthoDB" id="4653208at2759"/>
<keyword evidence="3" id="KW-1185">Reference proteome</keyword>
<proteinExistence type="predicted"/>
<gene>
    <name evidence="2" type="ORF">PENFLA_c077G02465</name>
</gene>
<accession>A0A1V6SBE1</accession>
<dbReference type="Proteomes" id="UP000191342">
    <property type="component" value="Unassembled WGS sequence"/>
</dbReference>
<feature type="region of interest" description="Disordered" evidence="1">
    <location>
        <begin position="78"/>
        <end position="123"/>
    </location>
</feature>
<feature type="compositionally biased region" description="Polar residues" evidence="1">
    <location>
        <begin position="78"/>
        <end position="87"/>
    </location>
</feature>
<sequence>MEMPENFPPGFVVGEVAESLNQHHSDLRIGLSTNHVTYHKALKASLNCVHGIPSRVLLPTTNPVRRVHLRKMGLENVASLNGPTASPSRRICVIRTPRNLDPEDSPRPLSPNRRPLLEKKFLDEDTSLQRDHYNL</sequence>
<organism evidence="2 3">
    <name type="scientific">Penicillium flavigenum</name>
    <dbReference type="NCBI Taxonomy" id="254877"/>
    <lineage>
        <taxon>Eukaryota</taxon>
        <taxon>Fungi</taxon>
        <taxon>Dikarya</taxon>
        <taxon>Ascomycota</taxon>
        <taxon>Pezizomycotina</taxon>
        <taxon>Eurotiomycetes</taxon>
        <taxon>Eurotiomycetidae</taxon>
        <taxon>Eurotiales</taxon>
        <taxon>Aspergillaceae</taxon>
        <taxon>Penicillium</taxon>
    </lineage>
</organism>
<evidence type="ECO:0000313" key="2">
    <source>
        <dbReference type="EMBL" id="OQE11208.1"/>
    </source>
</evidence>
<protein>
    <submittedName>
        <fullName evidence="2">Uncharacterized protein</fullName>
    </submittedName>
</protein>
<comment type="caution">
    <text evidence="2">The sequence shown here is derived from an EMBL/GenBank/DDBJ whole genome shotgun (WGS) entry which is preliminary data.</text>
</comment>